<sequence>MDAATDGRYEIIEVKNCDSVSLHMPIFRQKRFLFTCIGMPVYTRTLGPVLSLPPSKPFKRMQNIRNLVDDFVQKLPEHDSIRLRLPPGDETVFGFALLDFNCEELFTFRVPQGVDIEDVWKNCDQKTRNVIRSAGRKVCIKEEGDFSEFRKLSLINNPEEKNTNDFRIMENIYNAARLRNQSTILIASNESGKNIAASIIVWGSEYAYFWQSARDPACGVGGVNALLLWSAIQMASEMGLGFDFDSFGSAKSAKFLASFGLPPVVRTEVARQSAPYKLFKVANGMVRKRETDRQSAHE</sequence>
<dbReference type="SUPFAM" id="SSF55729">
    <property type="entry name" value="Acyl-CoA N-acyltransferases (Nat)"/>
    <property type="match status" value="1"/>
</dbReference>
<dbReference type="InterPro" id="IPR016181">
    <property type="entry name" value="Acyl_CoA_acyltransferase"/>
</dbReference>
<dbReference type="Proteomes" id="UP000635278">
    <property type="component" value="Unassembled WGS sequence"/>
</dbReference>
<keyword evidence="3" id="KW-1185">Reference proteome</keyword>
<reference evidence="2 3" key="1">
    <citation type="journal article" date="2020" name="Int. J. Syst. Evol. Microbiol.">
        <title>Novel acetic acid bacteria from cider fermentations: Acetobacter conturbans sp. nov. and Acetobacter fallax sp. nov.</title>
        <authorList>
            <person name="Sombolestani A.S."/>
            <person name="Cleenwerck I."/>
            <person name="Cnockaert M."/>
            <person name="Borremans W."/>
            <person name="Wieme A.D."/>
            <person name="De Vuyst L."/>
            <person name="Vandamme P."/>
        </authorList>
    </citation>
    <scope>NUCLEOTIDE SEQUENCE [LARGE SCALE GENOMIC DNA]</scope>
    <source>
        <strain evidence="2 3">LMG 30640</strain>
    </source>
</reference>
<feature type="domain" description="BioF2-like acetyltransferase" evidence="1">
    <location>
        <begin position="169"/>
        <end position="244"/>
    </location>
</feature>
<dbReference type="Pfam" id="PF13480">
    <property type="entry name" value="Acetyltransf_6"/>
    <property type="match status" value="1"/>
</dbReference>
<protein>
    <recommendedName>
        <fullName evidence="1">BioF2-like acetyltransferase domain-containing protein</fullName>
    </recommendedName>
</protein>
<dbReference type="InterPro" id="IPR038740">
    <property type="entry name" value="BioF2-like_GNAT_dom"/>
</dbReference>
<evidence type="ECO:0000259" key="1">
    <source>
        <dbReference type="Pfam" id="PF13480"/>
    </source>
</evidence>
<name>A0ABX0JR06_9PROT</name>
<accession>A0ABX0JR06</accession>
<gene>
    <name evidence="2" type="ORF">GOB93_11325</name>
</gene>
<comment type="caution">
    <text evidence="2">The sequence shown here is derived from an EMBL/GenBank/DDBJ whole genome shotgun (WGS) entry which is preliminary data.</text>
</comment>
<dbReference type="RefSeq" id="WP_173583602.1">
    <property type="nucleotide sequence ID" value="NZ_WOTB01000013.1"/>
</dbReference>
<organism evidence="2 3">
    <name type="scientific">Acetobacter musti</name>
    <dbReference type="NCBI Taxonomy" id="864732"/>
    <lineage>
        <taxon>Bacteria</taxon>
        <taxon>Pseudomonadati</taxon>
        <taxon>Pseudomonadota</taxon>
        <taxon>Alphaproteobacteria</taxon>
        <taxon>Acetobacterales</taxon>
        <taxon>Acetobacteraceae</taxon>
        <taxon>Acetobacter</taxon>
    </lineage>
</organism>
<dbReference type="EMBL" id="WOTB01000013">
    <property type="protein sequence ID" value="NHN85228.1"/>
    <property type="molecule type" value="Genomic_DNA"/>
</dbReference>
<dbReference type="Gene3D" id="3.40.630.30">
    <property type="match status" value="1"/>
</dbReference>
<evidence type="ECO:0000313" key="3">
    <source>
        <dbReference type="Proteomes" id="UP000635278"/>
    </source>
</evidence>
<proteinExistence type="predicted"/>
<evidence type="ECO:0000313" key="2">
    <source>
        <dbReference type="EMBL" id="NHN85228.1"/>
    </source>
</evidence>